<proteinExistence type="predicted"/>
<accession>A0A6J5Q4W8</accession>
<protein>
    <submittedName>
        <fullName evidence="1">Uncharacterized protein</fullName>
    </submittedName>
</protein>
<name>A0A6J5Q4W8_9CAUD</name>
<evidence type="ECO:0000313" key="1">
    <source>
        <dbReference type="EMBL" id="CAB4177396.1"/>
    </source>
</evidence>
<dbReference type="EMBL" id="LR796947">
    <property type="protein sequence ID" value="CAB4177396.1"/>
    <property type="molecule type" value="Genomic_DNA"/>
</dbReference>
<gene>
    <name evidence="1" type="ORF">UFOVP999_48</name>
</gene>
<organism evidence="1">
    <name type="scientific">uncultured Caudovirales phage</name>
    <dbReference type="NCBI Taxonomy" id="2100421"/>
    <lineage>
        <taxon>Viruses</taxon>
        <taxon>Duplodnaviria</taxon>
        <taxon>Heunggongvirae</taxon>
        <taxon>Uroviricota</taxon>
        <taxon>Caudoviricetes</taxon>
        <taxon>Peduoviridae</taxon>
        <taxon>Maltschvirus</taxon>
        <taxon>Maltschvirus maltsch</taxon>
    </lineage>
</organism>
<reference evidence="1" key="1">
    <citation type="submission" date="2020-05" db="EMBL/GenBank/DDBJ databases">
        <authorList>
            <person name="Chiriac C."/>
            <person name="Salcher M."/>
            <person name="Ghai R."/>
            <person name="Kavagutti S V."/>
        </authorList>
    </citation>
    <scope>NUCLEOTIDE SEQUENCE</scope>
</reference>
<sequence>MSEPIPITEYKTNYALSMDLRGNPIGDVCVCGCTVFKALVSFEGNELSMYFLDAECLNCGSLLTLSTPEDGNDCI</sequence>